<dbReference type="Gene3D" id="3.40.50.12780">
    <property type="entry name" value="N-terminal domain of ligase-like"/>
    <property type="match status" value="1"/>
</dbReference>
<feature type="non-terminal residue" evidence="3">
    <location>
        <position position="1"/>
    </location>
</feature>
<organism evidence="3 4">
    <name type="scientific">Burkholderia cepacia</name>
    <name type="common">Pseudomonas cepacia</name>
    <dbReference type="NCBI Taxonomy" id="292"/>
    <lineage>
        <taxon>Bacteria</taxon>
        <taxon>Pseudomonadati</taxon>
        <taxon>Pseudomonadota</taxon>
        <taxon>Betaproteobacteria</taxon>
        <taxon>Burkholderiales</taxon>
        <taxon>Burkholderiaceae</taxon>
        <taxon>Burkholderia</taxon>
        <taxon>Burkholderia cepacia complex</taxon>
    </lineage>
</organism>
<dbReference type="Gene3D" id="3.30.300.30">
    <property type="match status" value="1"/>
</dbReference>
<evidence type="ECO:0000313" key="3">
    <source>
        <dbReference type="EMBL" id="TEU31842.1"/>
    </source>
</evidence>
<name>A0AAX2R9X2_BURCE</name>
<dbReference type="SUPFAM" id="SSF56801">
    <property type="entry name" value="Acetyl-CoA synthetase-like"/>
    <property type="match status" value="1"/>
</dbReference>
<feature type="domain" description="AMP-binding enzyme C-terminal" evidence="2">
    <location>
        <begin position="105"/>
        <end position="186"/>
    </location>
</feature>
<dbReference type="InterPro" id="IPR042099">
    <property type="entry name" value="ANL_N_sf"/>
</dbReference>
<comment type="caution">
    <text evidence="3">The sequence shown here is derived from an EMBL/GenBank/DDBJ whole genome shotgun (WGS) entry which is preliminary data.</text>
</comment>
<dbReference type="GO" id="GO:0003987">
    <property type="term" value="F:acetate-CoA ligase activity"/>
    <property type="evidence" value="ECO:0007669"/>
    <property type="project" value="UniProtKB-EC"/>
</dbReference>
<protein>
    <recommendedName>
        <fullName evidence="1">acetate--CoA ligase</fullName>
        <ecNumber evidence="1">6.2.1.1</ecNumber>
    </recommendedName>
</protein>
<accession>A0AAX2R9X2</accession>
<dbReference type="AlphaFoldDB" id="A0AAX2R9X2"/>
<dbReference type="RefSeq" id="WP_166742014.1">
    <property type="nucleotide sequence ID" value="NZ_SNSF01000097.1"/>
</dbReference>
<sequence>TPTVPGSCTLPLPGIMAAVVDETGQDVPNGQGGILVVKRPWPAMIRTIWGDPERFKKSYYPEELGGTLYLAGDGTVRDKDTGYFTIMGRIDDVLNVSGHRLGTMEIESALVSHELVAEAAVVGRPDDTTGEAVVAFVVLKRSRPEGEEAAALAKTLRDWVGKQIGPIAKPKDIRFGDNLPKTRSGKIMRRLLRSLAKGEAITQDTSTLENPAILEQLAEVR</sequence>
<dbReference type="GO" id="GO:0005829">
    <property type="term" value="C:cytosol"/>
    <property type="evidence" value="ECO:0007669"/>
    <property type="project" value="TreeGrafter"/>
</dbReference>
<evidence type="ECO:0000313" key="4">
    <source>
        <dbReference type="Proteomes" id="UP000298234"/>
    </source>
</evidence>
<dbReference type="PANTHER" id="PTHR24095:SF14">
    <property type="entry name" value="ACETYL-COENZYME A SYNTHETASE 1"/>
    <property type="match status" value="1"/>
</dbReference>
<dbReference type="Proteomes" id="UP000298234">
    <property type="component" value="Unassembled WGS sequence"/>
</dbReference>
<evidence type="ECO:0000256" key="1">
    <source>
        <dbReference type="ARBA" id="ARBA00013275"/>
    </source>
</evidence>
<evidence type="ECO:0000259" key="2">
    <source>
        <dbReference type="Pfam" id="PF13193"/>
    </source>
</evidence>
<reference evidence="3 4" key="1">
    <citation type="submission" date="2019-03" db="EMBL/GenBank/DDBJ databases">
        <title>Burkholderia cepacia outbreak.</title>
        <authorList>
            <person name="Farzana R."/>
            <person name="Walsh T.R."/>
        </authorList>
    </citation>
    <scope>NUCLEOTIDE SEQUENCE [LARGE SCALE GENOMIC DNA]</scope>
    <source>
        <strain evidence="4">d13</strain>
    </source>
</reference>
<dbReference type="GO" id="GO:0006085">
    <property type="term" value="P:acetyl-CoA biosynthetic process"/>
    <property type="evidence" value="ECO:0007669"/>
    <property type="project" value="TreeGrafter"/>
</dbReference>
<dbReference type="EMBL" id="SNSQ01000112">
    <property type="protein sequence ID" value="TEU31842.1"/>
    <property type="molecule type" value="Genomic_DNA"/>
</dbReference>
<dbReference type="Pfam" id="PF13193">
    <property type="entry name" value="AMP-binding_C"/>
    <property type="match status" value="1"/>
</dbReference>
<dbReference type="InterPro" id="IPR045851">
    <property type="entry name" value="AMP-bd_C_sf"/>
</dbReference>
<gene>
    <name evidence="3" type="ORF">E3D37_44235</name>
</gene>
<dbReference type="InterPro" id="IPR025110">
    <property type="entry name" value="AMP-bd_C"/>
</dbReference>
<proteinExistence type="predicted"/>
<dbReference type="EC" id="6.2.1.1" evidence="1"/>
<dbReference type="PANTHER" id="PTHR24095">
    <property type="entry name" value="ACETYL-COENZYME A SYNTHETASE"/>
    <property type="match status" value="1"/>
</dbReference>